<reference evidence="1 2" key="1">
    <citation type="submission" date="2011-05" db="EMBL/GenBank/DDBJ databases">
        <authorList>
            <person name="Muzny D."/>
            <person name="Qin X."/>
            <person name="Deng J."/>
            <person name="Jiang H."/>
            <person name="Liu Y."/>
            <person name="Qu J."/>
            <person name="Song X.-Z."/>
            <person name="Zhang L."/>
            <person name="Thornton R."/>
            <person name="Coyle M."/>
            <person name="Francisco L."/>
            <person name="Jackson L."/>
            <person name="Javaid M."/>
            <person name="Korchina V."/>
            <person name="Kovar C."/>
            <person name="Mata R."/>
            <person name="Mathew T."/>
            <person name="Ngo R."/>
            <person name="Nguyen L."/>
            <person name="Nguyen N."/>
            <person name="Okwuonu G."/>
            <person name="Ongeri F."/>
            <person name="Pham C."/>
            <person name="Simmons D."/>
            <person name="Wilczek-Boney K."/>
            <person name="Hale W."/>
            <person name="Jakkamsetti A."/>
            <person name="Pham P."/>
            <person name="Ruth R."/>
            <person name="San Lucas F."/>
            <person name="Warren J."/>
            <person name="Zhang J."/>
            <person name="Zhao Z."/>
            <person name="Zhou C."/>
            <person name="Zhu D."/>
            <person name="Lee S."/>
            <person name="Bess C."/>
            <person name="Blankenburg K."/>
            <person name="Forbes L."/>
            <person name="Fu Q."/>
            <person name="Gubbala S."/>
            <person name="Hirani K."/>
            <person name="Jayaseelan J.C."/>
            <person name="Lara F."/>
            <person name="Munidasa M."/>
            <person name="Palculict T."/>
            <person name="Patil S."/>
            <person name="Pu L.-L."/>
            <person name="Saada N."/>
            <person name="Tang L."/>
            <person name="Weissenberger G."/>
            <person name="Zhu Y."/>
            <person name="Hemphill L."/>
            <person name="Shang Y."/>
            <person name="Youmans B."/>
            <person name="Ayvaz T."/>
            <person name="Ross M."/>
            <person name="Santibanez J."/>
            <person name="Aqrawi P."/>
            <person name="Gross S."/>
            <person name="Joshi V."/>
            <person name="Fowler G."/>
            <person name="Nazareth L."/>
            <person name="Reid J."/>
            <person name="Worley K."/>
            <person name="Petrosino J."/>
            <person name="Highlander S."/>
            <person name="Gibbs R."/>
        </authorList>
    </citation>
    <scope>NUCLEOTIDE SEQUENCE [LARGE SCALE GENOMIC DNA]</scope>
    <source>
        <strain evidence="1 2">ATCC 51191</strain>
    </source>
</reference>
<gene>
    <name evidence="1" type="ORF">HMPREF9094_1494</name>
</gene>
<keyword evidence="2" id="KW-1185">Reference proteome</keyword>
<proteinExistence type="predicted"/>
<name>F9ENI9_9FUSO</name>
<dbReference type="Proteomes" id="UP000005392">
    <property type="component" value="Unassembled WGS sequence"/>
</dbReference>
<evidence type="ECO:0000313" key="1">
    <source>
        <dbReference type="EMBL" id="EGQ79479.1"/>
    </source>
</evidence>
<sequence>MTAINILKIKNSSLLSRFLNNKKLRIRYKFGKLANKLASNTPRFARLILFNFLPKIYIRNSLIFCKFFNFLVDFYKS</sequence>
<organism evidence="1 2">
    <name type="scientific">Fusobacterium animalis ATCC 51191</name>
    <dbReference type="NCBI Taxonomy" id="997347"/>
    <lineage>
        <taxon>Bacteria</taxon>
        <taxon>Fusobacteriati</taxon>
        <taxon>Fusobacteriota</taxon>
        <taxon>Fusobacteriia</taxon>
        <taxon>Fusobacteriales</taxon>
        <taxon>Fusobacteriaceae</taxon>
        <taxon>Fusobacterium</taxon>
    </lineage>
</organism>
<dbReference type="EMBL" id="AFQD01000248">
    <property type="protein sequence ID" value="EGQ79479.1"/>
    <property type="molecule type" value="Genomic_DNA"/>
</dbReference>
<dbReference type="AlphaFoldDB" id="F9ENI9"/>
<accession>F9ENI9</accession>
<comment type="caution">
    <text evidence="1">The sequence shown here is derived from an EMBL/GenBank/DDBJ whole genome shotgun (WGS) entry which is preliminary data.</text>
</comment>
<evidence type="ECO:0000313" key="2">
    <source>
        <dbReference type="Proteomes" id="UP000005392"/>
    </source>
</evidence>
<protein>
    <submittedName>
        <fullName evidence="1">Uncharacterized protein</fullName>
    </submittedName>
</protein>
<dbReference type="HOGENOM" id="CLU_2632940_0_0_0"/>